<feature type="transmembrane region" description="Helical" evidence="5">
    <location>
        <begin position="12"/>
        <end position="32"/>
    </location>
</feature>
<dbReference type="EMBL" id="KN833016">
    <property type="protein sequence ID" value="KIM78427.1"/>
    <property type="molecule type" value="Genomic_DNA"/>
</dbReference>
<keyword evidence="5" id="KW-0472">Membrane</keyword>
<protein>
    <recommendedName>
        <fullName evidence="8">NAD(P)-binding protein</fullName>
    </recommendedName>
</protein>
<dbReference type="Pfam" id="PF00106">
    <property type="entry name" value="adh_short"/>
    <property type="match status" value="1"/>
</dbReference>
<dbReference type="SUPFAM" id="SSF51735">
    <property type="entry name" value="NAD(P)-binding Rossmann-fold domains"/>
    <property type="match status" value="1"/>
</dbReference>
<dbReference type="PROSITE" id="PS00061">
    <property type="entry name" value="ADH_SHORT"/>
    <property type="match status" value="1"/>
</dbReference>
<keyword evidence="3" id="KW-0560">Oxidoreductase</keyword>
<dbReference type="PANTHER" id="PTHR43008:SF7">
    <property type="entry name" value="SHORT CHAIN DEHYDROGENASE_REDUCTASE (AFU_ORTHOLOGUE AFUA_2G00830)"/>
    <property type="match status" value="1"/>
</dbReference>
<evidence type="ECO:0000313" key="7">
    <source>
        <dbReference type="Proteomes" id="UP000054166"/>
    </source>
</evidence>
<evidence type="ECO:0000256" key="3">
    <source>
        <dbReference type="ARBA" id="ARBA00023002"/>
    </source>
</evidence>
<reference evidence="7" key="2">
    <citation type="submission" date="2015-01" db="EMBL/GenBank/DDBJ databases">
        <title>Evolutionary Origins and Diversification of the Mycorrhizal Mutualists.</title>
        <authorList>
            <consortium name="DOE Joint Genome Institute"/>
            <consortium name="Mycorrhizal Genomics Consortium"/>
            <person name="Kohler A."/>
            <person name="Kuo A."/>
            <person name="Nagy L.G."/>
            <person name="Floudas D."/>
            <person name="Copeland A."/>
            <person name="Barry K.W."/>
            <person name="Cichocki N."/>
            <person name="Veneault-Fourrey C."/>
            <person name="LaButti K."/>
            <person name="Lindquist E.A."/>
            <person name="Lipzen A."/>
            <person name="Lundell T."/>
            <person name="Morin E."/>
            <person name="Murat C."/>
            <person name="Riley R."/>
            <person name="Ohm R."/>
            <person name="Sun H."/>
            <person name="Tunlid A."/>
            <person name="Henrissat B."/>
            <person name="Grigoriev I.V."/>
            <person name="Hibbett D.S."/>
            <person name="Martin F."/>
        </authorList>
    </citation>
    <scope>NUCLEOTIDE SEQUENCE [LARGE SCALE GENOMIC DNA]</scope>
    <source>
        <strain evidence="7">F 1598</strain>
    </source>
</reference>
<dbReference type="Proteomes" id="UP000054166">
    <property type="component" value="Unassembled WGS sequence"/>
</dbReference>
<sequence length="295" mass="31919">MSPVANEFHPVIHAGAVAVITGAASGIGLAAAKELAKLGLKIALADIDESKLKTASKEIAEIVGDSNVLVVPTDVSKIEEVVKLRDRVYETWGEVSVLMNNAGVSGLPGHKGTSWEGLDSWKMVFDVNLFGMVNVQHTFVPNMIHQENAGVIINTGSKQGPGNAAYNASKAAVKSLTEGLAHELRHRRPAPNLTAHLFIPGWTYTGLTGANEPAAEKPAGAWTSQETVRYMLERVRNGDFYILVPDNETTNEVDHLRIMWGAGDIAEGRPALSRWHPTYSALFEEYMRDGLAQLD</sequence>
<evidence type="ECO:0000256" key="2">
    <source>
        <dbReference type="ARBA" id="ARBA00022857"/>
    </source>
</evidence>
<keyword evidence="5" id="KW-1133">Transmembrane helix</keyword>
<proteinExistence type="inferred from homology"/>
<dbReference type="PRINTS" id="PR00081">
    <property type="entry name" value="GDHRDH"/>
</dbReference>
<dbReference type="AlphaFoldDB" id="A0A0C3BM87"/>
<accession>A0A0C3BM87</accession>
<evidence type="ECO:0000313" key="6">
    <source>
        <dbReference type="EMBL" id="KIM78427.1"/>
    </source>
</evidence>
<dbReference type="PANTHER" id="PTHR43008">
    <property type="entry name" value="BENZIL REDUCTASE"/>
    <property type="match status" value="1"/>
</dbReference>
<dbReference type="GO" id="GO:0050664">
    <property type="term" value="F:oxidoreductase activity, acting on NAD(P)H, oxygen as acceptor"/>
    <property type="evidence" value="ECO:0007669"/>
    <property type="project" value="TreeGrafter"/>
</dbReference>
<comment type="similarity">
    <text evidence="1 4">Belongs to the short-chain dehydrogenases/reductases (SDR) family.</text>
</comment>
<gene>
    <name evidence="6" type="ORF">PILCRDRAFT_98363</name>
</gene>
<dbReference type="Gene3D" id="3.40.50.720">
    <property type="entry name" value="NAD(P)-binding Rossmann-like Domain"/>
    <property type="match status" value="1"/>
</dbReference>
<dbReference type="STRING" id="765440.A0A0C3BM87"/>
<evidence type="ECO:0000256" key="5">
    <source>
        <dbReference type="SAM" id="Phobius"/>
    </source>
</evidence>
<dbReference type="HOGENOM" id="CLU_010194_2_3_1"/>
<dbReference type="CDD" id="cd05233">
    <property type="entry name" value="SDR_c"/>
    <property type="match status" value="1"/>
</dbReference>
<reference evidence="6 7" key="1">
    <citation type="submission" date="2014-04" db="EMBL/GenBank/DDBJ databases">
        <authorList>
            <consortium name="DOE Joint Genome Institute"/>
            <person name="Kuo A."/>
            <person name="Tarkka M."/>
            <person name="Buscot F."/>
            <person name="Kohler A."/>
            <person name="Nagy L.G."/>
            <person name="Floudas D."/>
            <person name="Copeland A."/>
            <person name="Barry K.W."/>
            <person name="Cichocki N."/>
            <person name="Veneault-Fourrey C."/>
            <person name="LaButti K."/>
            <person name="Lindquist E.A."/>
            <person name="Lipzen A."/>
            <person name="Lundell T."/>
            <person name="Morin E."/>
            <person name="Murat C."/>
            <person name="Sun H."/>
            <person name="Tunlid A."/>
            <person name="Henrissat B."/>
            <person name="Grigoriev I.V."/>
            <person name="Hibbett D.S."/>
            <person name="Martin F."/>
            <person name="Nordberg H.P."/>
            <person name="Cantor M.N."/>
            <person name="Hua S.X."/>
        </authorList>
    </citation>
    <scope>NUCLEOTIDE SEQUENCE [LARGE SCALE GENOMIC DNA]</scope>
    <source>
        <strain evidence="6 7">F 1598</strain>
    </source>
</reference>
<dbReference type="InterPro" id="IPR020904">
    <property type="entry name" value="Sc_DH/Rdtase_CS"/>
</dbReference>
<keyword evidence="2" id="KW-0521">NADP</keyword>
<dbReference type="InParanoid" id="A0A0C3BM87"/>
<organism evidence="6 7">
    <name type="scientific">Piloderma croceum (strain F 1598)</name>
    <dbReference type="NCBI Taxonomy" id="765440"/>
    <lineage>
        <taxon>Eukaryota</taxon>
        <taxon>Fungi</taxon>
        <taxon>Dikarya</taxon>
        <taxon>Basidiomycota</taxon>
        <taxon>Agaricomycotina</taxon>
        <taxon>Agaricomycetes</taxon>
        <taxon>Agaricomycetidae</taxon>
        <taxon>Atheliales</taxon>
        <taxon>Atheliaceae</taxon>
        <taxon>Piloderma</taxon>
    </lineage>
</organism>
<dbReference type="PRINTS" id="PR00080">
    <property type="entry name" value="SDRFAMILY"/>
</dbReference>
<keyword evidence="5" id="KW-0812">Transmembrane</keyword>
<dbReference type="OrthoDB" id="5307821at2759"/>
<dbReference type="InterPro" id="IPR036291">
    <property type="entry name" value="NAD(P)-bd_dom_sf"/>
</dbReference>
<keyword evidence="7" id="KW-1185">Reference proteome</keyword>
<dbReference type="GO" id="GO:0016616">
    <property type="term" value="F:oxidoreductase activity, acting on the CH-OH group of donors, NAD or NADP as acceptor"/>
    <property type="evidence" value="ECO:0007669"/>
    <property type="project" value="UniProtKB-ARBA"/>
</dbReference>
<evidence type="ECO:0000256" key="4">
    <source>
        <dbReference type="RuleBase" id="RU000363"/>
    </source>
</evidence>
<name>A0A0C3BM87_PILCF</name>
<evidence type="ECO:0000256" key="1">
    <source>
        <dbReference type="ARBA" id="ARBA00006484"/>
    </source>
</evidence>
<dbReference type="InterPro" id="IPR002347">
    <property type="entry name" value="SDR_fam"/>
</dbReference>
<evidence type="ECO:0008006" key="8">
    <source>
        <dbReference type="Google" id="ProtNLM"/>
    </source>
</evidence>